<keyword evidence="2" id="KW-0472">Membrane</keyword>
<gene>
    <name evidence="4" type="primary">LOC107556518</name>
</gene>
<dbReference type="PANTHER" id="PTHR47309:SF1">
    <property type="entry name" value="T-CELL SURFACE GLYCOPROTEIN CD5"/>
    <property type="match status" value="1"/>
</dbReference>
<protein>
    <submittedName>
        <fullName evidence="4">T-cell surface glycoprotein CD5-like</fullName>
    </submittedName>
</protein>
<name>A0A672KW62_SINGR</name>
<evidence type="ECO:0000256" key="3">
    <source>
        <dbReference type="SAM" id="SignalP"/>
    </source>
</evidence>
<accession>A0A672KW62</accession>
<dbReference type="OMA" id="FCQMENS"/>
<sequence length="266" mass="29997">MKLCFALNVRQTFCQMENSLLMTLTALLFLGVQGISTQTQTNNLTIPSTSQRINVTTSTAPQTPCPIIIHNITKSVLYRLKVKWLKGSPCEGQLYLYTRERQKPLCSNSHTSGSWWTEVCKDTRCGDVKGFKPTSSQTKCFMLTSNMTIIDTTKCKGLHIMCQDSLGTELAAYKAVIGILIFLILGVILVQFSRPMYKAIRKRFSQKRQSRWIGPTQSVCYNRGQGPATKSTEKRQSFPGLERLTVNQSREPSSNRNSDYDSYGYS</sequence>
<dbReference type="Ensembl" id="ENSSGRT00000015268.1">
    <property type="protein sequence ID" value="ENSSGRP00000014133.1"/>
    <property type="gene ID" value="ENSSGRG00000008854.1"/>
</dbReference>
<proteinExistence type="predicted"/>
<evidence type="ECO:0000313" key="5">
    <source>
        <dbReference type="Proteomes" id="UP000472262"/>
    </source>
</evidence>
<evidence type="ECO:0000256" key="1">
    <source>
        <dbReference type="SAM" id="MobiDB-lite"/>
    </source>
</evidence>
<keyword evidence="2" id="KW-0812">Transmembrane</keyword>
<dbReference type="Proteomes" id="UP000472262">
    <property type="component" value="Unassembled WGS sequence"/>
</dbReference>
<keyword evidence="5" id="KW-1185">Reference proteome</keyword>
<dbReference type="GO" id="GO:0005886">
    <property type="term" value="C:plasma membrane"/>
    <property type="evidence" value="ECO:0007669"/>
    <property type="project" value="TreeGrafter"/>
</dbReference>
<evidence type="ECO:0000256" key="2">
    <source>
        <dbReference type="SAM" id="Phobius"/>
    </source>
</evidence>
<evidence type="ECO:0000313" key="4">
    <source>
        <dbReference type="Ensembl" id="ENSSGRP00000014133.1"/>
    </source>
</evidence>
<keyword evidence="2" id="KW-1133">Transmembrane helix</keyword>
<dbReference type="PANTHER" id="PTHR47309">
    <property type="entry name" value="T-CELL SURFACE GLYCOPROTEIN CD5"/>
    <property type="match status" value="1"/>
</dbReference>
<dbReference type="InParanoid" id="A0A672KW62"/>
<reference evidence="4" key="1">
    <citation type="submission" date="2025-08" db="UniProtKB">
        <authorList>
            <consortium name="Ensembl"/>
        </authorList>
    </citation>
    <scope>IDENTIFICATION</scope>
</reference>
<keyword evidence="3" id="KW-0732">Signal</keyword>
<feature type="transmembrane region" description="Helical" evidence="2">
    <location>
        <begin position="171"/>
        <end position="192"/>
    </location>
</feature>
<feature type="compositionally biased region" description="Polar residues" evidence="1">
    <location>
        <begin position="245"/>
        <end position="257"/>
    </location>
</feature>
<feature type="chain" id="PRO_5025621496" evidence="3">
    <location>
        <begin position="35"/>
        <end position="266"/>
    </location>
</feature>
<feature type="region of interest" description="Disordered" evidence="1">
    <location>
        <begin position="217"/>
        <end position="266"/>
    </location>
</feature>
<feature type="signal peptide" evidence="3">
    <location>
        <begin position="1"/>
        <end position="34"/>
    </location>
</feature>
<organism evidence="4 5">
    <name type="scientific">Sinocyclocheilus grahami</name>
    <name type="common">Dianchi golden-line fish</name>
    <name type="synonym">Barbus grahami</name>
    <dbReference type="NCBI Taxonomy" id="75366"/>
    <lineage>
        <taxon>Eukaryota</taxon>
        <taxon>Metazoa</taxon>
        <taxon>Chordata</taxon>
        <taxon>Craniata</taxon>
        <taxon>Vertebrata</taxon>
        <taxon>Euteleostomi</taxon>
        <taxon>Actinopterygii</taxon>
        <taxon>Neopterygii</taxon>
        <taxon>Teleostei</taxon>
        <taxon>Ostariophysi</taxon>
        <taxon>Cypriniformes</taxon>
        <taxon>Cyprinidae</taxon>
        <taxon>Cyprininae</taxon>
        <taxon>Sinocyclocheilus</taxon>
    </lineage>
</organism>
<dbReference type="AlphaFoldDB" id="A0A672KW62"/>
<dbReference type="GO" id="GO:0031295">
    <property type="term" value="P:T cell costimulation"/>
    <property type="evidence" value="ECO:0007669"/>
    <property type="project" value="TreeGrafter"/>
</dbReference>
<reference evidence="4" key="2">
    <citation type="submission" date="2025-09" db="UniProtKB">
        <authorList>
            <consortium name="Ensembl"/>
        </authorList>
    </citation>
    <scope>IDENTIFICATION</scope>
</reference>
<dbReference type="InterPro" id="IPR003566">
    <property type="entry name" value="Tcell_CD5"/>
</dbReference>